<dbReference type="PANTHER" id="PTHR38787">
    <property type="entry name" value="REGULATORY P DOMAIN-CONTAINING PROTEIN"/>
    <property type="match status" value="1"/>
</dbReference>
<comment type="caution">
    <text evidence="2">The sequence shown here is derived from an EMBL/GenBank/DDBJ whole genome shotgun (WGS) entry which is preliminary data.</text>
</comment>
<dbReference type="EMBL" id="MQWB01000001">
    <property type="protein sequence ID" value="OZC02608.1"/>
    <property type="molecule type" value="Genomic_DNA"/>
</dbReference>
<feature type="signal peptide" evidence="1">
    <location>
        <begin position="1"/>
        <end position="19"/>
    </location>
</feature>
<accession>A0A259TYE9</accession>
<organism evidence="2 3">
    <name type="scientific">Rubricoccus marinus</name>
    <dbReference type="NCBI Taxonomy" id="716817"/>
    <lineage>
        <taxon>Bacteria</taxon>
        <taxon>Pseudomonadati</taxon>
        <taxon>Rhodothermota</taxon>
        <taxon>Rhodothermia</taxon>
        <taxon>Rhodothermales</taxon>
        <taxon>Rubricoccaceae</taxon>
        <taxon>Rubricoccus</taxon>
    </lineage>
</organism>
<dbReference type="NCBIfam" id="TIGR04312">
    <property type="entry name" value="choice_anch_B"/>
    <property type="match status" value="1"/>
</dbReference>
<gene>
    <name evidence="2" type="ORF">BSZ36_06245</name>
</gene>
<evidence type="ECO:0000313" key="3">
    <source>
        <dbReference type="Proteomes" id="UP000216446"/>
    </source>
</evidence>
<sequence length="498" mass="53193">MRFLSLTALALVAAASASAQTPCTNGSADGYPCSRVGLYAHLPLATFATSGSPAPSEGNDIWGWTDPETDREYALVGLRNGTAFVDVTTPEAPVFLGKLPTATNPSTWRDIKTYGTFAFVVSEAGGHGMQVFDLTRLRNVTNPPQTFAADARYTGFGSAHNIVIDDVSGFAYGVGVSASTCGGQGLHMVDIRQPLAPTYAGCFDEDGYTHDAQCVVYNGPDTDHTGKQICVASNEDTVTIVDVTDKSSPVQISRGFYPNPGYTHQGWFTEDQRYFIVDDELDSSANGTRTIVMDLSDLDSPQYAFATIADIPVRDHNLYVRGSHAFLSNYEGGTRIYDLARIGDDEMTEVGFFDTYPQGNGGSFNGQWSNYPYFSSGVLIANDGNNGLFVLSPDPAFVASGVEPPIEVGPEGYALSDGKPNPSQGRVSFDLAVDARQQVSVDAYDLSGRLVAHVFSGAVGADYTESFVLDGRSLPAGAYVVRVTGETFTASRQAVLVR</sequence>
<feature type="chain" id="PRO_5012559719" description="Secretion system C-terminal sorting domain-containing protein" evidence="1">
    <location>
        <begin position="20"/>
        <end position="498"/>
    </location>
</feature>
<evidence type="ECO:0008006" key="4">
    <source>
        <dbReference type="Google" id="ProtNLM"/>
    </source>
</evidence>
<proteinExistence type="predicted"/>
<keyword evidence="3" id="KW-1185">Reference proteome</keyword>
<dbReference type="OrthoDB" id="9815940at2"/>
<dbReference type="InterPro" id="IPR027589">
    <property type="entry name" value="Choice_anch_B"/>
</dbReference>
<dbReference type="AlphaFoldDB" id="A0A259TYE9"/>
<dbReference type="InterPro" id="IPR013211">
    <property type="entry name" value="LVIVD"/>
</dbReference>
<reference evidence="2 3" key="1">
    <citation type="submission" date="2016-11" db="EMBL/GenBank/DDBJ databases">
        <title>Study of marine rhodopsin-containing bacteria.</title>
        <authorList>
            <person name="Yoshizawa S."/>
            <person name="Kumagai Y."/>
            <person name="Kogure K."/>
        </authorList>
    </citation>
    <scope>NUCLEOTIDE SEQUENCE [LARGE SCALE GENOMIC DNA]</scope>
    <source>
        <strain evidence="2 3">SG-29</strain>
    </source>
</reference>
<keyword evidence="1" id="KW-0732">Signal</keyword>
<dbReference type="InterPro" id="IPR011048">
    <property type="entry name" value="Haem_d1_sf"/>
</dbReference>
<protein>
    <recommendedName>
        <fullName evidence="4">Secretion system C-terminal sorting domain-containing protein</fullName>
    </recommendedName>
</protein>
<dbReference type="PANTHER" id="PTHR38787:SF3">
    <property type="entry name" value="REGULATORY P DOMAIN-CONTAINING PROTEIN"/>
    <property type="match status" value="1"/>
</dbReference>
<dbReference type="SUPFAM" id="SSF51004">
    <property type="entry name" value="C-terminal (heme d1) domain of cytochrome cd1-nitrite reductase"/>
    <property type="match status" value="1"/>
</dbReference>
<evidence type="ECO:0000256" key="1">
    <source>
        <dbReference type="SAM" id="SignalP"/>
    </source>
</evidence>
<dbReference type="GO" id="GO:0005576">
    <property type="term" value="C:extracellular region"/>
    <property type="evidence" value="ECO:0007669"/>
    <property type="project" value="TreeGrafter"/>
</dbReference>
<dbReference type="RefSeq" id="WP_094547046.1">
    <property type="nucleotide sequence ID" value="NZ_MQWB01000001.1"/>
</dbReference>
<dbReference type="Pfam" id="PF08309">
    <property type="entry name" value="LVIVD"/>
    <property type="match status" value="1"/>
</dbReference>
<dbReference type="InParanoid" id="A0A259TYE9"/>
<name>A0A259TYE9_9BACT</name>
<evidence type="ECO:0000313" key="2">
    <source>
        <dbReference type="EMBL" id="OZC02608.1"/>
    </source>
</evidence>
<dbReference type="Proteomes" id="UP000216446">
    <property type="component" value="Unassembled WGS sequence"/>
</dbReference>